<reference evidence="1" key="2">
    <citation type="journal article" date="2021" name="PeerJ">
        <title>Extensive microbial diversity within the chicken gut microbiome revealed by metagenomics and culture.</title>
        <authorList>
            <person name="Gilroy R."/>
            <person name="Ravi A."/>
            <person name="Getino M."/>
            <person name="Pursley I."/>
            <person name="Horton D.L."/>
            <person name="Alikhan N.F."/>
            <person name="Baker D."/>
            <person name="Gharbi K."/>
            <person name="Hall N."/>
            <person name="Watson M."/>
            <person name="Adriaenssens E.M."/>
            <person name="Foster-Nyarko E."/>
            <person name="Jarju S."/>
            <person name="Secka A."/>
            <person name="Antonio M."/>
            <person name="Oren A."/>
            <person name="Chaudhuri R.R."/>
            <person name="La Ragione R."/>
            <person name="Hildebrand F."/>
            <person name="Pallen M.J."/>
        </authorList>
    </citation>
    <scope>NUCLEOTIDE SEQUENCE</scope>
    <source>
        <strain evidence="1">35461</strain>
    </source>
</reference>
<dbReference type="Proteomes" id="UP000886845">
    <property type="component" value="Unassembled WGS sequence"/>
</dbReference>
<sequence>MTAPINLHFDARGRTHLRYWGGGAPRERVVPCPAALLMAPPDPEAEADPRGRGLDTPRAALFHAFRALPLRPEADWRLAPGEAFTPLWRTVWETLVAMLRRPPEARWCVRGEPGWFLQFGLREDDGSYVMGALVLPTGKPAVLTFRAGDLIEALPPPRPFAEMDATTEADGLPAQTDRLPWDTRIRLPIATPGAALLTLRPV</sequence>
<proteinExistence type="predicted"/>
<accession>A0A9D1NNN7</accession>
<comment type="caution">
    <text evidence="1">The sequence shown here is derived from an EMBL/GenBank/DDBJ whole genome shotgun (WGS) entry which is preliminary data.</text>
</comment>
<dbReference type="AlphaFoldDB" id="A0A9D1NNN7"/>
<name>A0A9D1NNN7_9BACT</name>
<evidence type="ECO:0000313" key="1">
    <source>
        <dbReference type="EMBL" id="HIV09962.1"/>
    </source>
</evidence>
<evidence type="ECO:0000313" key="2">
    <source>
        <dbReference type="Proteomes" id="UP000886845"/>
    </source>
</evidence>
<protein>
    <submittedName>
        <fullName evidence="1">Uncharacterized protein</fullName>
    </submittedName>
</protein>
<gene>
    <name evidence="1" type="ORF">IAC79_07610</name>
</gene>
<dbReference type="EMBL" id="DVOR01000238">
    <property type="protein sequence ID" value="HIV09962.1"/>
    <property type="molecule type" value="Genomic_DNA"/>
</dbReference>
<organism evidence="1 2">
    <name type="scientific">Candidatus Spyradenecus faecavium</name>
    <dbReference type="NCBI Taxonomy" id="2840947"/>
    <lineage>
        <taxon>Bacteria</taxon>
        <taxon>Pseudomonadati</taxon>
        <taxon>Lentisphaerota</taxon>
        <taxon>Lentisphaeria</taxon>
        <taxon>Lentisphaerales</taxon>
        <taxon>Lentisphaeraceae</taxon>
        <taxon>Lentisphaeraceae incertae sedis</taxon>
        <taxon>Candidatus Spyradenecus</taxon>
    </lineage>
</organism>
<reference evidence="1" key="1">
    <citation type="submission" date="2020-10" db="EMBL/GenBank/DDBJ databases">
        <authorList>
            <person name="Gilroy R."/>
        </authorList>
    </citation>
    <scope>NUCLEOTIDE SEQUENCE</scope>
    <source>
        <strain evidence="1">35461</strain>
    </source>
</reference>